<feature type="compositionally biased region" description="Polar residues" evidence="1">
    <location>
        <begin position="22"/>
        <end position="32"/>
    </location>
</feature>
<comment type="caution">
    <text evidence="2">The sequence shown here is derived from an EMBL/GenBank/DDBJ whole genome shotgun (WGS) entry which is preliminary data.</text>
</comment>
<organism evidence="2 3">
    <name type="scientific">Orchesella dallaii</name>
    <dbReference type="NCBI Taxonomy" id="48710"/>
    <lineage>
        <taxon>Eukaryota</taxon>
        <taxon>Metazoa</taxon>
        <taxon>Ecdysozoa</taxon>
        <taxon>Arthropoda</taxon>
        <taxon>Hexapoda</taxon>
        <taxon>Collembola</taxon>
        <taxon>Entomobryomorpha</taxon>
        <taxon>Entomobryoidea</taxon>
        <taxon>Orchesellidae</taxon>
        <taxon>Orchesellinae</taxon>
        <taxon>Orchesella</taxon>
    </lineage>
</organism>
<protein>
    <submittedName>
        <fullName evidence="2">Uncharacterized protein</fullName>
    </submittedName>
</protein>
<accession>A0ABP1QLI8</accession>
<evidence type="ECO:0000313" key="3">
    <source>
        <dbReference type="Proteomes" id="UP001642540"/>
    </source>
</evidence>
<feature type="compositionally biased region" description="Basic and acidic residues" evidence="1">
    <location>
        <begin position="124"/>
        <end position="134"/>
    </location>
</feature>
<feature type="region of interest" description="Disordered" evidence="1">
    <location>
        <begin position="22"/>
        <end position="42"/>
    </location>
</feature>
<feature type="region of interest" description="Disordered" evidence="1">
    <location>
        <begin position="121"/>
        <end position="207"/>
    </location>
</feature>
<feature type="compositionally biased region" description="Basic and acidic residues" evidence="1">
    <location>
        <begin position="192"/>
        <end position="207"/>
    </location>
</feature>
<keyword evidence="3" id="KW-1185">Reference proteome</keyword>
<dbReference type="EMBL" id="CAXLJM020000033">
    <property type="protein sequence ID" value="CAL8100958.1"/>
    <property type="molecule type" value="Genomic_DNA"/>
</dbReference>
<feature type="compositionally biased region" description="Polar residues" evidence="1">
    <location>
        <begin position="141"/>
        <end position="152"/>
    </location>
</feature>
<proteinExistence type="predicted"/>
<reference evidence="2 3" key="1">
    <citation type="submission" date="2024-08" db="EMBL/GenBank/DDBJ databases">
        <authorList>
            <person name="Cucini C."/>
            <person name="Frati F."/>
        </authorList>
    </citation>
    <scope>NUCLEOTIDE SEQUENCE [LARGE SCALE GENOMIC DNA]</scope>
</reference>
<dbReference type="Proteomes" id="UP001642540">
    <property type="component" value="Unassembled WGS sequence"/>
</dbReference>
<feature type="compositionally biased region" description="Polar residues" evidence="1">
    <location>
        <begin position="182"/>
        <end position="191"/>
    </location>
</feature>
<evidence type="ECO:0000256" key="1">
    <source>
        <dbReference type="SAM" id="MobiDB-lite"/>
    </source>
</evidence>
<evidence type="ECO:0000313" key="2">
    <source>
        <dbReference type="EMBL" id="CAL8100958.1"/>
    </source>
</evidence>
<sequence>MSSTRSGRLSDGIHPINEFYQRQGQSTVQSRPSRPKSLPNPNIEWSLHPQSNANGYESTWIDNSFQIQRSRHNEYYHRRNSDRVINEEHNYMVKNSIRNTRSKTIASFPIVSTNVTTGTVNNDELAKTHERSNGDAEDSVSTDQPYVSSTSESGKDVGARTAFYNQSSNAGSRLARKRKHQQTLSPDITQLTKKDARQSTSRSRTEVKECIENEEVDAVDPLSEAETEVEEIISEEPSLPVQSTSTVTRRRSFAVCQRSSLAEDFDTERKVPPQINNDDRKYQEFNVPGMFGWLEKQLLKTSPKSNVIKRFADILKREEVFIALRYQLTTIRNNPYLMRKNSLDELFFLLSKTLCAITEGEMNAILSEYQGILGVLTGPRLGR</sequence>
<name>A0ABP1QLI8_9HEXA</name>
<gene>
    <name evidence="2" type="ORF">ODALV1_LOCUS10687</name>
</gene>